<feature type="coiled-coil region" evidence="7">
    <location>
        <begin position="518"/>
        <end position="548"/>
    </location>
</feature>
<dbReference type="InterPro" id="IPR011006">
    <property type="entry name" value="CheY-like_superfamily"/>
</dbReference>
<evidence type="ECO:0000313" key="13">
    <source>
        <dbReference type="Proteomes" id="UP000190027"/>
    </source>
</evidence>
<dbReference type="Pfam" id="PF13188">
    <property type="entry name" value="PAS_8"/>
    <property type="match status" value="1"/>
</dbReference>
<dbReference type="Pfam" id="PF08448">
    <property type="entry name" value="PAS_4"/>
    <property type="match status" value="1"/>
</dbReference>
<dbReference type="PROSITE" id="PS50109">
    <property type="entry name" value="HIS_KIN"/>
    <property type="match status" value="1"/>
</dbReference>
<dbReference type="SMART" id="SM00086">
    <property type="entry name" value="PAC"/>
    <property type="match status" value="2"/>
</dbReference>
<dbReference type="GO" id="GO:0005886">
    <property type="term" value="C:plasma membrane"/>
    <property type="evidence" value="ECO:0007669"/>
    <property type="project" value="TreeGrafter"/>
</dbReference>
<keyword evidence="5" id="KW-0418">Kinase</keyword>
<dbReference type="FunFam" id="3.30.565.10:FF:000010">
    <property type="entry name" value="Sensor histidine kinase RcsC"/>
    <property type="match status" value="1"/>
</dbReference>
<evidence type="ECO:0000256" key="3">
    <source>
        <dbReference type="ARBA" id="ARBA00022553"/>
    </source>
</evidence>
<dbReference type="GO" id="GO:0000155">
    <property type="term" value="F:phosphorelay sensor kinase activity"/>
    <property type="evidence" value="ECO:0007669"/>
    <property type="project" value="InterPro"/>
</dbReference>
<feature type="domain" description="PAS" evidence="10">
    <location>
        <begin position="35"/>
        <end position="89"/>
    </location>
</feature>
<feature type="domain" description="PAS" evidence="10">
    <location>
        <begin position="161"/>
        <end position="210"/>
    </location>
</feature>
<evidence type="ECO:0000259" key="8">
    <source>
        <dbReference type="PROSITE" id="PS50109"/>
    </source>
</evidence>
<dbReference type="Pfam" id="PF00072">
    <property type="entry name" value="Response_reg"/>
    <property type="match status" value="1"/>
</dbReference>
<dbReference type="InterPro" id="IPR036890">
    <property type="entry name" value="HATPase_C_sf"/>
</dbReference>
<dbReference type="SMART" id="SM00388">
    <property type="entry name" value="HisKA"/>
    <property type="match status" value="1"/>
</dbReference>
<evidence type="ECO:0000259" key="10">
    <source>
        <dbReference type="PROSITE" id="PS50112"/>
    </source>
</evidence>
<evidence type="ECO:0000256" key="7">
    <source>
        <dbReference type="SAM" id="Coils"/>
    </source>
</evidence>
<keyword evidence="13" id="KW-1185">Reference proteome</keyword>
<feature type="modified residue" description="4-aspartylphosphate" evidence="6">
    <location>
        <position position="840"/>
    </location>
</feature>
<dbReference type="SMART" id="SM00091">
    <property type="entry name" value="PAS"/>
    <property type="match status" value="4"/>
</dbReference>
<dbReference type="Gene3D" id="3.40.50.2300">
    <property type="match status" value="1"/>
</dbReference>
<dbReference type="PANTHER" id="PTHR43047:SF72">
    <property type="entry name" value="OSMOSENSING HISTIDINE PROTEIN KINASE SLN1"/>
    <property type="match status" value="1"/>
</dbReference>
<name>A0A1T4WBY1_9BACT</name>
<dbReference type="Proteomes" id="UP000190027">
    <property type="component" value="Unassembled WGS sequence"/>
</dbReference>
<dbReference type="CDD" id="cd16922">
    <property type="entry name" value="HATPase_EvgS-ArcB-TorS-like"/>
    <property type="match status" value="1"/>
</dbReference>
<dbReference type="InterPro" id="IPR003661">
    <property type="entry name" value="HisK_dim/P_dom"/>
</dbReference>
<dbReference type="Pfam" id="PF02518">
    <property type="entry name" value="HATPase_c"/>
    <property type="match status" value="1"/>
</dbReference>
<dbReference type="SUPFAM" id="SSF52172">
    <property type="entry name" value="CheY-like"/>
    <property type="match status" value="1"/>
</dbReference>
<evidence type="ECO:0000256" key="6">
    <source>
        <dbReference type="PROSITE-ProRule" id="PRU00169"/>
    </source>
</evidence>
<dbReference type="InterPro" id="IPR000700">
    <property type="entry name" value="PAS-assoc_C"/>
</dbReference>
<dbReference type="SMART" id="SM00387">
    <property type="entry name" value="HATPase_c"/>
    <property type="match status" value="1"/>
</dbReference>
<dbReference type="CDD" id="cd00130">
    <property type="entry name" value="PAS"/>
    <property type="match status" value="2"/>
</dbReference>
<protein>
    <recommendedName>
        <fullName evidence="2">histidine kinase</fullName>
        <ecNumber evidence="2">2.7.13.3</ecNumber>
    </recommendedName>
</protein>
<dbReference type="InterPro" id="IPR001789">
    <property type="entry name" value="Sig_transdc_resp-reg_receiver"/>
</dbReference>
<dbReference type="InterPro" id="IPR003594">
    <property type="entry name" value="HATPase_dom"/>
</dbReference>
<proteinExistence type="predicted"/>
<feature type="domain" description="Histidine kinase" evidence="8">
    <location>
        <begin position="548"/>
        <end position="768"/>
    </location>
</feature>
<dbReference type="SUPFAM" id="SSF55874">
    <property type="entry name" value="ATPase domain of HSP90 chaperone/DNA topoisomerase II/histidine kinase"/>
    <property type="match status" value="1"/>
</dbReference>
<feature type="coiled-coil region" evidence="7">
    <location>
        <begin position="11"/>
        <end position="38"/>
    </location>
</feature>
<feature type="domain" description="PAC" evidence="11">
    <location>
        <begin position="108"/>
        <end position="160"/>
    </location>
</feature>
<feature type="domain" description="PAC" evidence="11">
    <location>
        <begin position="479"/>
        <end position="530"/>
    </location>
</feature>
<evidence type="ECO:0000259" key="11">
    <source>
        <dbReference type="PROSITE" id="PS50113"/>
    </source>
</evidence>
<keyword evidence="4" id="KW-0808">Transferase</keyword>
<evidence type="ECO:0000256" key="4">
    <source>
        <dbReference type="ARBA" id="ARBA00022679"/>
    </source>
</evidence>
<dbReference type="STRING" id="1121449.SAMN02745704_00616"/>
<evidence type="ECO:0000256" key="2">
    <source>
        <dbReference type="ARBA" id="ARBA00012438"/>
    </source>
</evidence>
<dbReference type="CDD" id="cd17546">
    <property type="entry name" value="REC_hyHK_CKI1_RcsC-like"/>
    <property type="match status" value="1"/>
</dbReference>
<dbReference type="PROSITE" id="PS50113">
    <property type="entry name" value="PAC"/>
    <property type="match status" value="2"/>
</dbReference>
<sequence>MRNGTHRPSSSMDTAERMRRLEEENRHLRAQVEESRGYFRLLFERAPLGYQSLDDEGRILDVNQAWLDTLGYERDEVVGKWFGQFLDPDFLQHFEQHFPCFKEQGEIHEVEFLMRRKDGSPVLVSFEGRVGHDKQGRFQQTHCILHDITQRKAAEKRLRESERNYRSFFEQSPSGIYFYELQGNELVLTAGNPAAEQITGIPTNSLLGRTFDQAFPGLEQVSQEFREVLREGRSWQYPRLEYHSPKLHGVYSVAAFPTGPRSMAVLFSDVTHRHDMEQTLRRSNEILARVMDSIPADVFVADAQTYEILFMNKRMRQRFGGNMEGRPCWQAFREQTEPCPTCPLPQMLRKGIPAQRTWEDDNPLDQRRFLNQDTLIRWIDGRLAKIQVATDVTEIRRTQQALVQAEQRYLRLFEAAVMGVFRSTADGRFLNANPALARILGYSSPKNLIKNIQDIARQLYVDPGQRERFQELANRSGMAEQEVRMRRKDGQIIWVSESLRATRQDDGEIVFEGFITDVTERRDMYQRLERAKERAESANLAKTEFLANMSHEIRTPLNGVLGMLQLIQLAELPDDLSEMVTVALNSGRSLLTLLNDILSLSQVESGNLRLHEEDFDLREVVNLVVESLRPQANAKGLRLESRFETPEAEPIRTDPGRLRQVLFNLLGNAIKFTDQGGITLHCSMSREDGVNFLHIAVTDTGIGIPEDQLDRIFESFTQVDGSHTRLHQGAGLGLSIVRRLVRLMGGDVSIHSALDQGTTVRFSIATKTPRGEVKKSEDQSLCHTDARHCGRVLLAEDDRVNRITVERLLQRLGYVTQSVSTGREALRKLKDERFDCILMDVQMPDMDGLEATKQIRSGKSGVNPKKIPILALTAHAMEGDRETFLKAGMNSYLAKPVEMEELRKELKRFSRPGTA</sequence>
<dbReference type="PROSITE" id="PS50110">
    <property type="entry name" value="RESPONSE_REGULATORY"/>
    <property type="match status" value="1"/>
</dbReference>
<dbReference type="Pfam" id="PF13426">
    <property type="entry name" value="PAS_9"/>
    <property type="match status" value="2"/>
</dbReference>
<dbReference type="InterPro" id="IPR013656">
    <property type="entry name" value="PAS_4"/>
</dbReference>
<dbReference type="EMBL" id="FUYC01000002">
    <property type="protein sequence ID" value="SKA74211.1"/>
    <property type="molecule type" value="Genomic_DNA"/>
</dbReference>
<dbReference type="InterPro" id="IPR004358">
    <property type="entry name" value="Sig_transdc_His_kin-like_C"/>
</dbReference>
<dbReference type="SUPFAM" id="SSF47384">
    <property type="entry name" value="Homodimeric domain of signal transducing histidine kinase"/>
    <property type="match status" value="1"/>
</dbReference>
<dbReference type="AlphaFoldDB" id="A0A1T4WBY1"/>
<dbReference type="InterPro" id="IPR001610">
    <property type="entry name" value="PAC"/>
</dbReference>
<keyword evidence="7" id="KW-0175">Coiled coil</keyword>
<dbReference type="GO" id="GO:0009927">
    <property type="term" value="F:histidine phosphotransfer kinase activity"/>
    <property type="evidence" value="ECO:0007669"/>
    <property type="project" value="TreeGrafter"/>
</dbReference>
<evidence type="ECO:0000256" key="1">
    <source>
        <dbReference type="ARBA" id="ARBA00000085"/>
    </source>
</evidence>
<dbReference type="PRINTS" id="PR00344">
    <property type="entry name" value="BCTRLSENSOR"/>
</dbReference>
<dbReference type="SMART" id="SM00448">
    <property type="entry name" value="REC"/>
    <property type="match status" value="1"/>
</dbReference>
<dbReference type="Gene3D" id="3.30.450.20">
    <property type="entry name" value="PAS domain"/>
    <property type="match status" value="4"/>
</dbReference>
<evidence type="ECO:0000259" key="9">
    <source>
        <dbReference type="PROSITE" id="PS50110"/>
    </source>
</evidence>
<dbReference type="Pfam" id="PF00512">
    <property type="entry name" value="HisKA"/>
    <property type="match status" value="1"/>
</dbReference>
<dbReference type="EC" id="2.7.13.3" evidence="2"/>
<dbReference type="PANTHER" id="PTHR43047">
    <property type="entry name" value="TWO-COMPONENT HISTIDINE PROTEIN KINASE"/>
    <property type="match status" value="1"/>
</dbReference>
<evidence type="ECO:0000256" key="5">
    <source>
        <dbReference type="ARBA" id="ARBA00022777"/>
    </source>
</evidence>
<dbReference type="SUPFAM" id="SSF55785">
    <property type="entry name" value="PYP-like sensor domain (PAS domain)"/>
    <property type="match status" value="4"/>
</dbReference>
<dbReference type="InterPro" id="IPR000014">
    <property type="entry name" value="PAS"/>
</dbReference>
<reference evidence="12 13" key="1">
    <citation type="submission" date="2017-02" db="EMBL/GenBank/DDBJ databases">
        <authorList>
            <person name="Peterson S.W."/>
        </authorList>
    </citation>
    <scope>NUCLEOTIDE SEQUENCE [LARGE SCALE GENOMIC DNA]</scope>
    <source>
        <strain evidence="12 13">DSM 16080</strain>
    </source>
</reference>
<dbReference type="Gene3D" id="1.10.287.130">
    <property type="match status" value="1"/>
</dbReference>
<gene>
    <name evidence="12" type="ORF">SAMN02745704_00616</name>
</gene>
<evidence type="ECO:0000313" key="12">
    <source>
        <dbReference type="EMBL" id="SKA74211.1"/>
    </source>
</evidence>
<feature type="domain" description="PAS" evidence="10">
    <location>
        <begin position="405"/>
        <end position="480"/>
    </location>
</feature>
<dbReference type="CDD" id="cd00082">
    <property type="entry name" value="HisKA"/>
    <property type="match status" value="1"/>
</dbReference>
<dbReference type="InterPro" id="IPR036097">
    <property type="entry name" value="HisK_dim/P_sf"/>
</dbReference>
<dbReference type="PROSITE" id="PS50112">
    <property type="entry name" value="PAS"/>
    <property type="match status" value="4"/>
</dbReference>
<dbReference type="InterPro" id="IPR005467">
    <property type="entry name" value="His_kinase_dom"/>
</dbReference>
<dbReference type="Gene3D" id="3.30.565.10">
    <property type="entry name" value="Histidine kinase-like ATPase, C-terminal domain"/>
    <property type="match status" value="1"/>
</dbReference>
<dbReference type="RefSeq" id="WP_078716191.1">
    <property type="nucleotide sequence ID" value="NZ_FUYC01000002.1"/>
</dbReference>
<accession>A0A1T4WBY1</accession>
<feature type="domain" description="Response regulatory" evidence="9">
    <location>
        <begin position="791"/>
        <end position="910"/>
    </location>
</feature>
<feature type="domain" description="PAS" evidence="10">
    <location>
        <begin position="283"/>
        <end position="320"/>
    </location>
</feature>
<dbReference type="OrthoDB" id="9797097at2"/>
<dbReference type="InterPro" id="IPR035965">
    <property type="entry name" value="PAS-like_dom_sf"/>
</dbReference>
<comment type="catalytic activity">
    <reaction evidence="1">
        <text>ATP + protein L-histidine = ADP + protein N-phospho-L-histidine.</text>
        <dbReference type="EC" id="2.7.13.3"/>
    </reaction>
</comment>
<dbReference type="NCBIfam" id="TIGR00229">
    <property type="entry name" value="sensory_box"/>
    <property type="match status" value="3"/>
</dbReference>
<organism evidence="12 13">
    <name type="scientific">Paucidesulfovibrio gracilis DSM 16080</name>
    <dbReference type="NCBI Taxonomy" id="1121449"/>
    <lineage>
        <taxon>Bacteria</taxon>
        <taxon>Pseudomonadati</taxon>
        <taxon>Thermodesulfobacteriota</taxon>
        <taxon>Desulfovibrionia</taxon>
        <taxon>Desulfovibrionales</taxon>
        <taxon>Desulfovibrionaceae</taxon>
        <taxon>Paucidesulfovibrio</taxon>
    </lineage>
</organism>
<keyword evidence="3 6" id="KW-0597">Phosphoprotein</keyword>